<feature type="compositionally biased region" description="Polar residues" evidence="1">
    <location>
        <begin position="46"/>
        <end position="58"/>
    </location>
</feature>
<protein>
    <submittedName>
        <fullName evidence="2">Putative secreted protein</fullName>
    </submittedName>
</protein>
<accession>A0A2M4D2H3</accession>
<dbReference type="EMBL" id="GGFL01007602">
    <property type="protein sequence ID" value="MBW71780.1"/>
    <property type="molecule type" value="Transcribed_RNA"/>
</dbReference>
<name>A0A2M4D2H3_ANODA</name>
<evidence type="ECO:0000313" key="2">
    <source>
        <dbReference type="EMBL" id="MBW71780.1"/>
    </source>
</evidence>
<proteinExistence type="predicted"/>
<reference evidence="2" key="1">
    <citation type="submission" date="2018-01" db="EMBL/GenBank/DDBJ databases">
        <title>An insight into the sialome of Amazonian anophelines.</title>
        <authorList>
            <person name="Ribeiro J.M."/>
            <person name="Scarpassa V."/>
            <person name="Calvo E."/>
        </authorList>
    </citation>
    <scope>NUCLEOTIDE SEQUENCE</scope>
</reference>
<evidence type="ECO:0000256" key="1">
    <source>
        <dbReference type="SAM" id="MobiDB-lite"/>
    </source>
</evidence>
<feature type="region of interest" description="Disordered" evidence="1">
    <location>
        <begin position="30"/>
        <end position="58"/>
    </location>
</feature>
<dbReference type="AlphaFoldDB" id="A0A2M4D2H3"/>
<sequence length="83" mass="8582">MTNAAFTAFLSCEPCFSTSCTSASIVPVALSPRSSPSRTRSREDTLPSSAGASPQYDNPTVTAFSLDPLSAPQLAAGLLRMVA</sequence>
<organism evidence="2">
    <name type="scientific">Anopheles darlingi</name>
    <name type="common">Mosquito</name>
    <dbReference type="NCBI Taxonomy" id="43151"/>
    <lineage>
        <taxon>Eukaryota</taxon>
        <taxon>Metazoa</taxon>
        <taxon>Ecdysozoa</taxon>
        <taxon>Arthropoda</taxon>
        <taxon>Hexapoda</taxon>
        <taxon>Insecta</taxon>
        <taxon>Pterygota</taxon>
        <taxon>Neoptera</taxon>
        <taxon>Endopterygota</taxon>
        <taxon>Diptera</taxon>
        <taxon>Nematocera</taxon>
        <taxon>Culicoidea</taxon>
        <taxon>Culicidae</taxon>
        <taxon>Anophelinae</taxon>
        <taxon>Anopheles</taxon>
    </lineage>
</organism>